<feature type="compositionally biased region" description="Polar residues" evidence="1">
    <location>
        <begin position="275"/>
        <end position="294"/>
    </location>
</feature>
<dbReference type="InterPro" id="IPR058345">
    <property type="entry name" value="DUF8032"/>
</dbReference>
<dbReference type="STRING" id="1206466.K0KQ88"/>
<dbReference type="PANTHER" id="PTHR22949">
    <property type="entry name" value="WHITE COLLAR 2 PROTEIN WC2"/>
    <property type="match status" value="1"/>
</dbReference>
<comment type="caution">
    <text evidence="3">The sequence shown here is derived from an EMBL/GenBank/DDBJ whole genome shotgun (WGS) entry which is preliminary data.</text>
</comment>
<gene>
    <name evidence="3" type="ORF">BN7_4792</name>
</gene>
<name>K0KQ88_WICCF</name>
<dbReference type="eggNOG" id="ENOG502QY0U">
    <property type="taxonomic scope" value="Eukaryota"/>
</dbReference>
<evidence type="ECO:0000313" key="4">
    <source>
        <dbReference type="Proteomes" id="UP000009328"/>
    </source>
</evidence>
<sequence>MQAHTYFNDGFQIYYNPQHQNYTPGQQQFFENHNFVGLESTSAYENATALEDYNTSQTMVMQNINGDPNMSAQMFQFQQQQIYNSHPQLTGSEGYHNASLSYQEAAHDSSSQHQLMMNFNNDFSSHHAQSQFDSFPMISTNFVSDQQAYITPPFSNELAEQNYTTITGSQAQQQFQSQVSNKLVPLSGFPTIDTFNNAPISPIETPLSSPTSSSLESSQVKAIDSNKPQLATPVSPKKPKIGRRLSSPKISISSSRRSSVPNAKVLKPTVKRAATTPTLPSTVTSNLTQHTTQPGPIPATKPKIAKDPVTGEELLMFSYSKRKIIKNFSIKCPGDQQKLENILSTLPQEFTLENCVYPRAMGTEEEYKGNRYNYEKECNEIGWGLSWLNPELRNHRGLIQRAVDSWRNTRPDKKLRSRRVRKSELNVDK</sequence>
<dbReference type="Pfam" id="PF26087">
    <property type="entry name" value="DUF8032"/>
    <property type="match status" value="1"/>
</dbReference>
<dbReference type="HOGENOM" id="CLU_639689_0_0_1"/>
<dbReference type="Proteomes" id="UP000009328">
    <property type="component" value="Unassembled WGS sequence"/>
</dbReference>
<organism evidence="3 4">
    <name type="scientific">Wickerhamomyces ciferrii (strain ATCC 14091 / BCRC 22168 / CBS 111 / JCM 3599 / NBRC 0793 / NRRL Y-1031 F-60-10)</name>
    <name type="common">Yeast</name>
    <name type="synonym">Pichia ciferrii</name>
    <dbReference type="NCBI Taxonomy" id="1206466"/>
    <lineage>
        <taxon>Eukaryota</taxon>
        <taxon>Fungi</taxon>
        <taxon>Dikarya</taxon>
        <taxon>Ascomycota</taxon>
        <taxon>Saccharomycotina</taxon>
        <taxon>Saccharomycetes</taxon>
        <taxon>Phaffomycetales</taxon>
        <taxon>Wickerhamomycetaceae</taxon>
        <taxon>Wickerhamomyces</taxon>
    </lineage>
</organism>
<proteinExistence type="predicted"/>
<feature type="region of interest" description="Disordered" evidence="1">
    <location>
        <begin position="197"/>
        <end position="304"/>
    </location>
</feature>
<accession>K0KQ88</accession>
<dbReference type="PANTHER" id="PTHR22949:SF0">
    <property type="entry name" value="RE27538P"/>
    <property type="match status" value="1"/>
</dbReference>
<keyword evidence="4" id="KW-1185">Reference proteome</keyword>
<evidence type="ECO:0000313" key="3">
    <source>
        <dbReference type="EMBL" id="CCH45211.1"/>
    </source>
</evidence>
<evidence type="ECO:0000256" key="1">
    <source>
        <dbReference type="SAM" id="MobiDB-lite"/>
    </source>
</evidence>
<feature type="compositionally biased region" description="Low complexity" evidence="1">
    <location>
        <begin position="199"/>
        <end position="218"/>
    </location>
</feature>
<evidence type="ECO:0000259" key="2">
    <source>
        <dbReference type="Pfam" id="PF26087"/>
    </source>
</evidence>
<reference evidence="3 4" key="1">
    <citation type="journal article" date="2012" name="Eukaryot. Cell">
        <title>Draft genome sequence of Wickerhamomyces ciferrii NRRL Y-1031 F-60-10.</title>
        <authorList>
            <person name="Schneider J."/>
            <person name="Andrea H."/>
            <person name="Blom J."/>
            <person name="Jaenicke S."/>
            <person name="Ruckert C."/>
            <person name="Schorsch C."/>
            <person name="Szczepanowski R."/>
            <person name="Farwick M."/>
            <person name="Goesmann A."/>
            <person name="Puhler A."/>
            <person name="Schaffer S."/>
            <person name="Tauch A."/>
            <person name="Kohler T."/>
            <person name="Brinkrolf K."/>
        </authorList>
    </citation>
    <scope>NUCLEOTIDE SEQUENCE [LARGE SCALE GENOMIC DNA]</scope>
    <source>
        <strain evidence="4">ATCC 14091 / BCRC 22168 / CBS 111 / JCM 3599 / NBRC 0793 / NRRL Y-1031 F-60-10</strain>
    </source>
</reference>
<feature type="compositionally biased region" description="Low complexity" evidence="1">
    <location>
        <begin position="244"/>
        <end position="259"/>
    </location>
</feature>
<protein>
    <submittedName>
        <fullName evidence="3">Cytadherence high molecular weight protein 3</fullName>
    </submittedName>
</protein>
<dbReference type="InParanoid" id="K0KQ88"/>
<dbReference type="EMBL" id="CAIF01000185">
    <property type="protein sequence ID" value="CCH45211.1"/>
    <property type="molecule type" value="Genomic_DNA"/>
</dbReference>
<dbReference type="AlphaFoldDB" id="K0KQ88"/>
<feature type="domain" description="DUF8032" evidence="2">
    <location>
        <begin position="313"/>
        <end position="409"/>
    </location>
</feature>